<reference evidence="4 5" key="2">
    <citation type="journal article" date="2010" name="Stand. Genomic Sci.">
        <title>Complete genome sequence of Nakamurella multipartita type strain (Y-104).</title>
        <authorList>
            <person name="Tice H."/>
            <person name="Mayilraj S."/>
            <person name="Sims D."/>
            <person name="Lapidus A."/>
            <person name="Nolan M."/>
            <person name="Lucas S."/>
            <person name="Glavina Del Rio T."/>
            <person name="Copeland A."/>
            <person name="Cheng J.F."/>
            <person name="Meincke L."/>
            <person name="Bruce D."/>
            <person name="Goodwin L."/>
            <person name="Pitluck S."/>
            <person name="Ivanova N."/>
            <person name="Mavromatis K."/>
            <person name="Ovchinnikova G."/>
            <person name="Pati A."/>
            <person name="Chen A."/>
            <person name="Palaniappan K."/>
            <person name="Land M."/>
            <person name="Hauser L."/>
            <person name="Chang Y.J."/>
            <person name="Jeffries C.D."/>
            <person name="Detter J.C."/>
            <person name="Brettin T."/>
            <person name="Rohde M."/>
            <person name="Goker M."/>
            <person name="Bristow J."/>
            <person name="Eisen J.A."/>
            <person name="Markowitz V."/>
            <person name="Hugenholtz P."/>
            <person name="Kyrpides N.C."/>
            <person name="Klenk H.P."/>
            <person name="Chen F."/>
        </authorList>
    </citation>
    <scope>NUCLEOTIDE SEQUENCE [LARGE SCALE GENOMIC DNA]</scope>
    <source>
        <strain evidence="5">ATCC 700099 / DSM 44233 / CIP 104796 / JCM 9543 / NBRC 105858 / Y-104</strain>
    </source>
</reference>
<dbReference type="SMART" id="SM00822">
    <property type="entry name" value="PKS_KR"/>
    <property type="match status" value="1"/>
</dbReference>
<dbReference type="AlphaFoldDB" id="C8X602"/>
<dbReference type="PROSITE" id="PS00061">
    <property type="entry name" value="ADH_SHORT"/>
    <property type="match status" value="1"/>
</dbReference>
<dbReference type="InterPro" id="IPR057326">
    <property type="entry name" value="KR_dom"/>
</dbReference>
<dbReference type="GO" id="GO:0016491">
    <property type="term" value="F:oxidoreductase activity"/>
    <property type="evidence" value="ECO:0007669"/>
    <property type="project" value="UniProtKB-KW"/>
</dbReference>
<reference evidence="5" key="1">
    <citation type="submission" date="2009-09" db="EMBL/GenBank/DDBJ databases">
        <title>The complete genome of Nakamurella multipartita DSM 44233.</title>
        <authorList>
            <consortium name="US DOE Joint Genome Institute (JGI-PGF)"/>
            <person name="Lucas S."/>
            <person name="Copeland A."/>
            <person name="Lapidus A."/>
            <person name="Glavina del Rio T."/>
            <person name="Dalin E."/>
            <person name="Tice H."/>
            <person name="Bruce D."/>
            <person name="Goodwin L."/>
            <person name="Pitluck S."/>
            <person name="Kyrpides N."/>
            <person name="Mavromatis K."/>
            <person name="Ivanova N."/>
            <person name="Ovchinnikova G."/>
            <person name="Sims D."/>
            <person name="Meincke L."/>
            <person name="Brettin T."/>
            <person name="Detter J.C."/>
            <person name="Han C."/>
            <person name="Larimer F."/>
            <person name="Land M."/>
            <person name="Hauser L."/>
            <person name="Markowitz V."/>
            <person name="Cheng J.-F."/>
            <person name="Hugenholtz P."/>
            <person name="Woyke T."/>
            <person name="Wu D."/>
            <person name="Klenk H.-P."/>
            <person name="Eisen J.A."/>
        </authorList>
    </citation>
    <scope>NUCLEOTIDE SEQUENCE [LARGE SCALE GENOMIC DNA]</scope>
    <source>
        <strain evidence="5">ATCC 700099 / DSM 44233 / CIP 104796 / JCM 9543 / NBRC 105858 / Y-104</strain>
    </source>
</reference>
<dbReference type="PANTHER" id="PTHR44196">
    <property type="entry name" value="DEHYDROGENASE/REDUCTASE SDR FAMILY MEMBER 7B"/>
    <property type="match status" value="1"/>
</dbReference>
<dbReference type="InterPro" id="IPR020904">
    <property type="entry name" value="Sc_DH/Rdtase_CS"/>
</dbReference>
<evidence type="ECO:0000256" key="1">
    <source>
        <dbReference type="ARBA" id="ARBA00006484"/>
    </source>
</evidence>
<dbReference type="GO" id="GO:0016020">
    <property type="term" value="C:membrane"/>
    <property type="evidence" value="ECO:0007669"/>
    <property type="project" value="TreeGrafter"/>
</dbReference>
<evidence type="ECO:0000259" key="3">
    <source>
        <dbReference type="SMART" id="SM00822"/>
    </source>
</evidence>
<organism evidence="4 5">
    <name type="scientific">Nakamurella multipartita (strain ATCC 700099 / DSM 44233 / CIP 104796 / JCM 9543 / NBRC 105858 / Y-104)</name>
    <name type="common">Microsphaera multipartita</name>
    <dbReference type="NCBI Taxonomy" id="479431"/>
    <lineage>
        <taxon>Bacteria</taxon>
        <taxon>Bacillati</taxon>
        <taxon>Actinomycetota</taxon>
        <taxon>Actinomycetes</taxon>
        <taxon>Nakamurellales</taxon>
        <taxon>Nakamurellaceae</taxon>
        <taxon>Nakamurella</taxon>
    </lineage>
</organism>
<dbReference type="InterPro" id="IPR002347">
    <property type="entry name" value="SDR_fam"/>
</dbReference>
<keyword evidence="5" id="KW-1185">Reference proteome</keyword>
<comment type="similarity">
    <text evidence="1">Belongs to the short-chain dehydrogenases/reductases (SDR) family.</text>
</comment>
<keyword evidence="2" id="KW-0560">Oxidoreductase</keyword>
<protein>
    <submittedName>
        <fullName evidence="4">Short-chain dehydrogenase/reductase SDR</fullName>
    </submittedName>
</protein>
<accession>C8X602</accession>
<proteinExistence type="inferred from homology"/>
<sequence length="314" mass="33372" precursor="true">MHVQGNESTRRPVALIIGASSGIGRSTAQALSREGWNLVLASRSAPALAEVERECARYGVDTTVIPTDVRDRAAIESLLVQAAAGSGRVDAVVNTAACVAYGRFDQIPAEIYDQVIATNLLGTANVARAALRQFRSQGGGELVLMGSLLGKIAVPFMSPYVTSKWGVHALTRMIQLEAREIPGVHVTLVSPGSVNTPAYSQAANYASREGRPPPPVDPPEKVARAVVKSLTQPRRERSVGLANHIVVLGFRLLPAVFDLAVGPLMKLTGLSRRPVADHPGSVLHPHPAGEAEHGFWDRLGRRHESADSPVPVAP</sequence>
<evidence type="ECO:0000313" key="4">
    <source>
        <dbReference type="EMBL" id="ACV76773.1"/>
    </source>
</evidence>
<dbReference type="eggNOG" id="COG0300">
    <property type="taxonomic scope" value="Bacteria"/>
</dbReference>
<dbReference type="EMBL" id="CP001737">
    <property type="protein sequence ID" value="ACV76773.1"/>
    <property type="molecule type" value="Genomic_DNA"/>
</dbReference>
<evidence type="ECO:0000256" key="2">
    <source>
        <dbReference type="ARBA" id="ARBA00023002"/>
    </source>
</evidence>
<dbReference type="PANTHER" id="PTHR44196:SF1">
    <property type="entry name" value="DEHYDROGENASE_REDUCTASE SDR FAMILY MEMBER 7B"/>
    <property type="match status" value="1"/>
</dbReference>
<dbReference type="HOGENOM" id="CLU_010194_2_1_11"/>
<dbReference type="Gene3D" id="3.40.50.720">
    <property type="entry name" value="NAD(P)-binding Rossmann-like Domain"/>
    <property type="match status" value="1"/>
</dbReference>
<dbReference type="SUPFAM" id="SSF51735">
    <property type="entry name" value="NAD(P)-binding Rossmann-fold domains"/>
    <property type="match status" value="1"/>
</dbReference>
<evidence type="ECO:0000313" key="5">
    <source>
        <dbReference type="Proteomes" id="UP000002218"/>
    </source>
</evidence>
<name>C8X602_NAKMY</name>
<dbReference type="KEGG" id="nml:Namu_0343"/>
<dbReference type="PRINTS" id="PR00081">
    <property type="entry name" value="GDHRDH"/>
</dbReference>
<dbReference type="InParanoid" id="C8X602"/>
<gene>
    <name evidence="4" type="ordered locus">Namu_0343</name>
</gene>
<feature type="domain" description="Ketoreductase" evidence="3">
    <location>
        <begin position="12"/>
        <end position="179"/>
    </location>
</feature>
<dbReference type="InterPro" id="IPR036291">
    <property type="entry name" value="NAD(P)-bd_dom_sf"/>
</dbReference>
<dbReference type="Proteomes" id="UP000002218">
    <property type="component" value="Chromosome"/>
</dbReference>
<dbReference type="STRING" id="479431.Namu_0343"/>
<dbReference type="Pfam" id="PF00106">
    <property type="entry name" value="adh_short"/>
    <property type="match status" value="1"/>
</dbReference>